<keyword evidence="5 7" id="KW-0975">Bacterial flagellum</keyword>
<evidence type="ECO:0000256" key="3">
    <source>
        <dbReference type="ARBA" id="ARBA00022989"/>
    </source>
</evidence>
<name>A0A4Z0C9I2_9BURK</name>
<evidence type="ECO:0000256" key="8">
    <source>
        <dbReference type="SAM" id="MobiDB-lite"/>
    </source>
</evidence>
<dbReference type="OrthoDB" id="9182371at2"/>
<keyword evidence="9" id="KW-0966">Cell projection</keyword>
<keyword evidence="3" id="KW-1133">Transmembrane helix</keyword>
<comment type="caution">
    <text evidence="9">The sequence shown here is derived from an EMBL/GenBank/DDBJ whole genome shotgun (WGS) entry which is preliminary data.</text>
</comment>
<evidence type="ECO:0000256" key="4">
    <source>
        <dbReference type="ARBA" id="ARBA00023136"/>
    </source>
</evidence>
<evidence type="ECO:0000313" key="10">
    <source>
        <dbReference type="Proteomes" id="UP000297839"/>
    </source>
</evidence>
<keyword evidence="1 7" id="KW-1003">Cell membrane</keyword>
<comment type="subcellular location">
    <subcellularLocation>
        <location evidence="7">Cell membrane</location>
    </subcellularLocation>
    <subcellularLocation>
        <location evidence="7">Bacterial flagellum basal body</location>
    </subcellularLocation>
</comment>
<evidence type="ECO:0000256" key="1">
    <source>
        <dbReference type="ARBA" id="ARBA00022475"/>
    </source>
</evidence>
<keyword evidence="9" id="KW-0282">Flagellum</keyword>
<dbReference type="EMBL" id="SMLK01000001">
    <property type="protein sequence ID" value="TFZ08337.1"/>
    <property type="molecule type" value="Genomic_DNA"/>
</dbReference>
<evidence type="ECO:0000256" key="2">
    <source>
        <dbReference type="ARBA" id="ARBA00022692"/>
    </source>
</evidence>
<dbReference type="AlphaFoldDB" id="A0A4Z0C9I2"/>
<proteinExistence type="inferred from homology"/>
<dbReference type="GO" id="GO:0009425">
    <property type="term" value="C:bacterial-type flagellum basal body"/>
    <property type="evidence" value="ECO:0007669"/>
    <property type="project" value="UniProtKB-SubCell"/>
</dbReference>
<dbReference type="PANTHER" id="PTHR38766:SF1">
    <property type="entry name" value="FLAGELLAR PROTEIN FLIO"/>
    <property type="match status" value="1"/>
</dbReference>
<organism evidence="9 10">
    <name type="scientific">Ramlibacter humi</name>
    <dbReference type="NCBI Taxonomy" id="2530451"/>
    <lineage>
        <taxon>Bacteria</taxon>
        <taxon>Pseudomonadati</taxon>
        <taxon>Pseudomonadota</taxon>
        <taxon>Betaproteobacteria</taxon>
        <taxon>Burkholderiales</taxon>
        <taxon>Comamonadaceae</taxon>
        <taxon>Ramlibacter</taxon>
    </lineage>
</organism>
<evidence type="ECO:0000256" key="6">
    <source>
        <dbReference type="ARBA" id="ARBA00037937"/>
    </source>
</evidence>
<evidence type="ECO:0000313" key="9">
    <source>
        <dbReference type="EMBL" id="TFZ08337.1"/>
    </source>
</evidence>
<feature type="region of interest" description="Disordered" evidence="8">
    <location>
        <begin position="79"/>
        <end position="105"/>
    </location>
</feature>
<dbReference type="PANTHER" id="PTHR38766">
    <property type="entry name" value="FLAGELLAR PROTEIN FLIO"/>
    <property type="match status" value="1"/>
</dbReference>
<dbReference type="InterPro" id="IPR022781">
    <property type="entry name" value="Flagellar_biosynth_FliO"/>
</dbReference>
<reference evidence="9 10" key="1">
    <citation type="submission" date="2019-03" db="EMBL/GenBank/DDBJ databases">
        <title>Ramlibacter sp. 18x22-1, whole genome shotgun sequence.</title>
        <authorList>
            <person name="Zhang X."/>
            <person name="Feng G."/>
            <person name="Zhu H."/>
        </authorList>
    </citation>
    <scope>NUCLEOTIDE SEQUENCE [LARGE SCALE GENOMIC DNA]</scope>
    <source>
        <strain evidence="9 10">18x22-1</strain>
    </source>
</reference>
<comment type="similarity">
    <text evidence="6 7">Belongs to the FliO/MopB family.</text>
</comment>
<dbReference type="Pfam" id="PF04347">
    <property type="entry name" value="FliO"/>
    <property type="match status" value="1"/>
</dbReference>
<protein>
    <recommendedName>
        <fullName evidence="7">Flagellar protein</fullName>
    </recommendedName>
</protein>
<keyword evidence="9" id="KW-0969">Cilium</keyword>
<keyword evidence="2" id="KW-0812">Transmembrane</keyword>
<evidence type="ECO:0000256" key="7">
    <source>
        <dbReference type="RuleBase" id="RU362064"/>
    </source>
</evidence>
<accession>A0A4Z0C9I2</accession>
<dbReference type="Proteomes" id="UP000297839">
    <property type="component" value="Unassembled WGS sequence"/>
</dbReference>
<dbReference type="RefSeq" id="WP_135248273.1">
    <property type="nucleotide sequence ID" value="NZ_SMLK01000001.1"/>
</dbReference>
<feature type="compositionally biased region" description="Low complexity" evidence="8">
    <location>
        <begin position="82"/>
        <end position="92"/>
    </location>
</feature>
<dbReference type="NCBIfam" id="TIGR03500">
    <property type="entry name" value="FliO_TIGR"/>
    <property type="match status" value="1"/>
</dbReference>
<keyword evidence="4" id="KW-0472">Membrane</keyword>
<dbReference type="GO" id="GO:0044781">
    <property type="term" value="P:bacterial-type flagellum organization"/>
    <property type="evidence" value="ECO:0007669"/>
    <property type="project" value="UniProtKB-UniRule"/>
</dbReference>
<dbReference type="GO" id="GO:0005886">
    <property type="term" value="C:plasma membrane"/>
    <property type="evidence" value="ECO:0007669"/>
    <property type="project" value="UniProtKB-SubCell"/>
</dbReference>
<dbReference type="InterPro" id="IPR052205">
    <property type="entry name" value="FliO/MopB"/>
</dbReference>
<sequence>MMSTAWSLLMLLLVLAAIPLALWALKRLQDVQPRGAGPRPLSIAAQLPLGARERVVLLRVQDKLLVVGVTAQQVTLLGEGDPSSLPAAPAAPDFGSLLRGLKGRP</sequence>
<keyword evidence="10" id="KW-1185">Reference proteome</keyword>
<evidence type="ECO:0000256" key="5">
    <source>
        <dbReference type="ARBA" id="ARBA00023143"/>
    </source>
</evidence>
<gene>
    <name evidence="9" type="primary">fliO</name>
    <name evidence="9" type="ORF">EZ216_04055</name>
</gene>